<feature type="repeat" description="TPR" evidence="3">
    <location>
        <begin position="561"/>
        <end position="594"/>
    </location>
</feature>
<dbReference type="PANTHER" id="PTHR45641:SF19">
    <property type="entry name" value="NEPHROCYSTIN-3"/>
    <property type="match status" value="1"/>
</dbReference>
<evidence type="ECO:0000256" key="2">
    <source>
        <dbReference type="ARBA" id="ARBA00022803"/>
    </source>
</evidence>
<keyword evidence="5" id="KW-1185">Reference proteome</keyword>
<accession>A0AAU9K7L5</accession>
<dbReference type="Gene3D" id="1.25.40.10">
    <property type="entry name" value="Tetratricopeptide repeat domain"/>
    <property type="match status" value="4"/>
</dbReference>
<feature type="repeat" description="TPR" evidence="3">
    <location>
        <begin position="105"/>
        <end position="138"/>
    </location>
</feature>
<name>A0AAU9K7L5_9CILI</name>
<feature type="repeat" description="TPR" evidence="3">
    <location>
        <begin position="477"/>
        <end position="510"/>
    </location>
</feature>
<dbReference type="EMBL" id="CAJZBQ010000047">
    <property type="protein sequence ID" value="CAG9329151.1"/>
    <property type="molecule type" value="Genomic_DNA"/>
</dbReference>
<keyword evidence="1" id="KW-0677">Repeat</keyword>
<evidence type="ECO:0000313" key="4">
    <source>
        <dbReference type="EMBL" id="CAG9329151.1"/>
    </source>
</evidence>
<feature type="repeat" description="TPR" evidence="3">
    <location>
        <begin position="63"/>
        <end position="96"/>
    </location>
</feature>
<dbReference type="Proteomes" id="UP001162131">
    <property type="component" value="Unassembled WGS sequence"/>
</dbReference>
<protein>
    <recommendedName>
        <fullName evidence="6">Tetratricopeptide repeat protein</fullName>
    </recommendedName>
</protein>
<evidence type="ECO:0000256" key="1">
    <source>
        <dbReference type="ARBA" id="ARBA00022737"/>
    </source>
</evidence>
<comment type="caution">
    <text evidence="4">The sequence shown here is derived from an EMBL/GenBank/DDBJ whole genome shotgun (WGS) entry which is preliminary data.</text>
</comment>
<evidence type="ECO:0008006" key="6">
    <source>
        <dbReference type="Google" id="ProtNLM"/>
    </source>
</evidence>
<organism evidence="4 5">
    <name type="scientific">Blepharisma stoltei</name>
    <dbReference type="NCBI Taxonomy" id="1481888"/>
    <lineage>
        <taxon>Eukaryota</taxon>
        <taxon>Sar</taxon>
        <taxon>Alveolata</taxon>
        <taxon>Ciliophora</taxon>
        <taxon>Postciliodesmatophora</taxon>
        <taxon>Heterotrichea</taxon>
        <taxon>Heterotrichida</taxon>
        <taxon>Blepharismidae</taxon>
        <taxon>Blepharisma</taxon>
    </lineage>
</organism>
<dbReference type="Pfam" id="PF13181">
    <property type="entry name" value="TPR_8"/>
    <property type="match status" value="1"/>
</dbReference>
<keyword evidence="2 3" id="KW-0802">TPR repeat</keyword>
<reference evidence="4" key="1">
    <citation type="submission" date="2021-09" db="EMBL/GenBank/DDBJ databases">
        <authorList>
            <consortium name="AG Swart"/>
            <person name="Singh M."/>
            <person name="Singh A."/>
            <person name="Seah K."/>
            <person name="Emmerich C."/>
        </authorList>
    </citation>
    <scope>NUCLEOTIDE SEQUENCE</scope>
    <source>
        <strain evidence="4">ATCC30299</strain>
    </source>
</reference>
<dbReference type="Pfam" id="PF13424">
    <property type="entry name" value="TPR_12"/>
    <property type="match status" value="3"/>
</dbReference>
<evidence type="ECO:0000313" key="5">
    <source>
        <dbReference type="Proteomes" id="UP001162131"/>
    </source>
</evidence>
<sequence>MLRFLNKISKGLALSHQFKSTNKRYLFVNYQNTRLFSSQANSIDDLLSKAALAEKDQDAKVLMDLYNLLGSSYKEKGDLNQSTVYYEKAAKIAENKLELNNADLRNCFLNLGDCYRASNSPEKSIEWYEKALKIEKSLFGEQSKEVAWTLTDLIPVYQIINDAEKAEQALISAFPYMETQINSNNRSAAAYFLYSGNIYSAKNDPRRAIEDWKKSRNIFKSSSGQFTLEIAIVDVLIAMDYWKINEVREAEKYLQGALNIRESLKIYDMDAYKKLALLYKQTGNKNAIKETVNKATAAINETSGINSLELVKFYVDLAEKFKSVDEHEDSRELYAKSLEALKKIPDQVSLEIATYYEFVASEANEYSEFDKVIDCIQSAVKIKNTLGMDSKNFMQNWLALGYAYYNQTDYEKSEKYFLQAKEILEQQNSDNERLFFCLKYLDALYIEQKKFPESEAIVNRIIILKSQLVGKIHPDVASAYFKLGILYKFWGKAEKSIENIKKSIEINDQALGSNNLDKADYLAILGGVYFELREFEKAAIEHKRAIDIRTSVIVGKDPEIGSFYHALGGDYREMGNFDKALEFFNKGLQSDLQTHGDNDIRVGRGYLYIGETYEKIGNKNTAIENFQKSQLIFASIPEEFEEFVRIQAKIQKLNKQNSN</sequence>
<dbReference type="InterPro" id="IPR011990">
    <property type="entry name" value="TPR-like_helical_dom_sf"/>
</dbReference>
<dbReference type="SMART" id="SM00028">
    <property type="entry name" value="TPR"/>
    <property type="match status" value="11"/>
</dbReference>
<dbReference type="SUPFAM" id="SSF48452">
    <property type="entry name" value="TPR-like"/>
    <property type="match status" value="1"/>
</dbReference>
<dbReference type="InterPro" id="IPR019734">
    <property type="entry name" value="TPR_rpt"/>
</dbReference>
<evidence type="ECO:0000256" key="3">
    <source>
        <dbReference type="PROSITE-ProRule" id="PRU00339"/>
    </source>
</evidence>
<dbReference type="PROSITE" id="PS50005">
    <property type="entry name" value="TPR"/>
    <property type="match status" value="5"/>
</dbReference>
<dbReference type="PANTHER" id="PTHR45641">
    <property type="entry name" value="TETRATRICOPEPTIDE REPEAT PROTEIN (AFU_ORTHOLOGUE AFUA_6G03870)"/>
    <property type="match status" value="1"/>
</dbReference>
<proteinExistence type="predicted"/>
<gene>
    <name evidence="4" type="ORF">BSTOLATCC_MIC47980</name>
</gene>
<feature type="repeat" description="TPR" evidence="3">
    <location>
        <begin position="394"/>
        <end position="427"/>
    </location>
</feature>
<dbReference type="AlphaFoldDB" id="A0AAU9K7L5"/>
<dbReference type="SUPFAM" id="SSF81901">
    <property type="entry name" value="HCP-like"/>
    <property type="match status" value="1"/>
</dbReference>